<dbReference type="CDD" id="cd01025">
    <property type="entry name" value="TOPRIM_recR"/>
    <property type="match status" value="1"/>
</dbReference>
<dbReference type="Pfam" id="PF21176">
    <property type="entry name" value="RecR_HhH"/>
    <property type="match status" value="1"/>
</dbReference>
<feature type="domain" description="Toprim" evidence="7">
    <location>
        <begin position="81"/>
        <end position="176"/>
    </location>
</feature>
<accession>A0A381VX63</accession>
<dbReference type="PANTHER" id="PTHR30446:SF0">
    <property type="entry name" value="RECOMBINATION PROTEIN RECR"/>
    <property type="match status" value="1"/>
</dbReference>
<dbReference type="PROSITE" id="PS01300">
    <property type="entry name" value="RECR"/>
    <property type="match status" value="1"/>
</dbReference>
<keyword evidence="2" id="KW-0227">DNA damage</keyword>
<reference evidence="8" key="1">
    <citation type="submission" date="2018-05" db="EMBL/GenBank/DDBJ databases">
        <authorList>
            <person name="Lanie J.A."/>
            <person name="Ng W.-L."/>
            <person name="Kazmierczak K.M."/>
            <person name="Andrzejewski T.M."/>
            <person name="Davidsen T.M."/>
            <person name="Wayne K.J."/>
            <person name="Tettelin H."/>
            <person name="Glass J.I."/>
            <person name="Rusch D."/>
            <person name="Podicherti R."/>
            <person name="Tsui H.-C.T."/>
            <person name="Winkler M.E."/>
        </authorList>
    </citation>
    <scope>NUCLEOTIDE SEQUENCE</scope>
</reference>
<evidence type="ECO:0000256" key="2">
    <source>
        <dbReference type="ARBA" id="ARBA00022763"/>
    </source>
</evidence>
<dbReference type="InterPro" id="IPR023627">
    <property type="entry name" value="Rcmb_RecR"/>
</dbReference>
<dbReference type="GO" id="GO:0006310">
    <property type="term" value="P:DNA recombination"/>
    <property type="evidence" value="ECO:0007669"/>
    <property type="project" value="UniProtKB-KW"/>
</dbReference>
<dbReference type="InterPro" id="IPR034137">
    <property type="entry name" value="TOPRIM_RecR"/>
</dbReference>
<evidence type="ECO:0000256" key="5">
    <source>
        <dbReference type="ARBA" id="ARBA00023172"/>
    </source>
</evidence>
<dbReference type="SUPFAM" id="SSF111304">
    <property type="entry name" value="Recombination protein RecR"/>
    <property type="match status" value="1"/>
</dbReference>
<dbReference type="Gene3D" id="6.10.250.240">
    <property type="match status" value="1"/>
</dbReference>
<keyword evidence="1" id="KW-0479">Metal-binding</keyword>
<dbReference type="InterPro" id="IPR015967">
    <property type="entry name" value="Rcmb_RecR_Znf"/>
</dbReference>
<keyword evidence="3" id="KW-0863">Zinc-finger</keyword>
<dbReference type="GO" id="GO:0003677">
    <property type="term" value="F:DNA binding"/>
    <property type="evidence" value="ECO:0007669"/>
    <property type="project" value="InterPro"/>
</dbReference>
<dbReference type="NCBIfam" id="TIGR00615">
    <property type="entry name" value="recR"/>
    <property type="match status" value="1"/>
</dbReference>
<dbReference type="PROSITE" id="PS50880">
    <property type="entry name" value="TOPRIM"/>
    <property type="match status" value="1"/>
</dbReference>
<name>A0A381VX63_9ZZZZ</name>
<evidence type="ECO:0000256" key="4">
    <source>
        <dbReference type="ARBA" id="ARBA00022833"/>
    </source>
</evidence>
<organism evidence="8">
    <name type="scientific">marine metagenome</name>
    <dbReference type="NCBI Taxonomy" id="408172"/>
    <lineage>
        <taxon>unclassified sequences</taxon>
        <taxon>metagenomes</taxon>
        <taxon>ecological metagenomes</taxon>
    </lineage>
</organism>
<dbReference type="Pfam" id="PF21175">
    <property type="entry name" value="RecR_C"/>
    <property type="match status" value="1"/>
</dbReference>
<sequence length="204" mass="22737">MKKFSPILQDLIEAFKQLPGIGVKSAQRIVFYLLQDNTEKALFLAETLNNSLVSVQECTICRMYAEEELCEICKDNKRDQNILCIVESPADLIAMENTMQFNGRYFVLMGHLSPIDGIGPDELKINQLEELFDHNPINEVIIATSPTVDGEATAAHIASVAQKFNIKATRIAYGVPFGGEIEYVDSNTLIQAILNRNTIGNQDQ</sequence>
<evidence type="ECO:0000256" key="6">
    <source>
        <dbReference type="ARBA" id="ARBA00023204"/>
    </source>
</evidence>
<gene>
    <name evidence="8" type="ORF">METZ01_LOCUS97754</name>
</gene>
<dbReference type="InterPro" id="IPR006171">
    <property type="entry name" value="TOPRIM_dom"/>
</dbReference>
<dbReference type="GO" id="GO:0008270">
    <property type="term" value="F:zinc ion binding"/>
    <property type="evidence" value="ECO:0007669"/>
    <property type="project" value="UniProtKB-KW"/>
</dbReference>
<evidence type="ECO:0000256" key="1">
    <source>
        <dbReference type="ARBA" id="ARBA00022723"/>
    </source>
</evidence>
<evidence type="ECO:0000313" key="8">
    <source>
        <dbReference type="EMBL" id="SVA44900.1"/>
    </source>
</evidence>
<dbReference type="Gene3D" id="1.10.8.420">
    <property type="entry name" value="RecR Domain 1"/>
    <property type="match status" value="1"/>
</dbReference>
<proteinExistence type="inferred from homology"/>
<dbReference type="PANTHER" id="PTHR30446">
    <property type="entry name" value="RECOMBINATION PROTEIN RECR"/>
    <property type="match status" value="1"/>
</dbReference>
<dbReference type="Pfam" id="PF02132">
    <property type="entry name" value="RecR_ZnF"/>
    <property type="match status" value="1"/>
</dbReference>
<keyword evidence="6" id="KW-0234">DNA repair</keyword>
<dbReference type="SMART" id="SM00493">
    <property type="entry name" value="TOPRIM"/>
    <property type="match status" value="1"/>
</dbReference>
<evidence type="ECO:0000259" key="7">
    <source>
        <dbReference type="PROSITE" id="PS50880"/>
    </source>
</evidence>
<keyword evidence="5" id="KW-0233">DNA recombination</keyword>
<dbReference type="InterPro" id="IPR000093">
    <property type="entry name" value="DNA_Rcmb_RecR"/>
</dbReference>
<keyword evidence="4" id="KW-0862">Zinc</keyword>
<protein>
    <recommendedName>
        <fullName evidence="7">Toprim domain-containing protein</fullName>
    </recommendedName>
</protein>
<dbReference type="Pfam" id="PF13662">
    <property type="entry name" value="Toprim_4"/>
    <property type="match status" value="1"/>
</dbReference>
<dbReference type="HAMAP" id="MF_00017">
    <property type="entry name" value="RecR"/>
    <property type="match status" value="1"/>
</dbReference>
<dbReference type="Gene3D" id="3.40.1360.10">
    <property type="match status" value="1"/>
</dbReference>
<evidence type="ECO:0000256" key="3">
    <source>
        <dbReference type="ARBA" id="ARBA00022771"/>
    </source>
</evidence>
<dbReference type="AlphaFoldDB" id="A0A381VX63"/>
<dbReference type="EMBL" id="UINC01010060">
    <property type="protein sequence ID" value="SVA44900.1"/>
    <property type="molecule type" value="Genomic_DNA"/>
</dbReference>
<dbReference type="GO" id="GO:0006281">
    <property type="term" value="P:DNA repair"/>
    <property type="evidence" value="ECO:0007669"/>
    <property type="project" value="UniProtKB-KW"/>
</dbReference>